<dbReference type="Pfam" id="PF01095">
    <property type="entry name" value="Pectinesterase"/>
    <property type="match status" value="1"/>
</dbReference>
<evidence type="ECO:0000256" key="3">
    <source>
        <dbReference type="ARBA" id="ARBA00007786"/>
    </source>
</evidence>
<sequence length="537" mass="59799">MDTSLCFIHLFFLIYFLFFVAHRPCMSIGATRNEISNVTVVIQQVCRATRFQDACLDTLSSSDLINDGSNSSDVIQAAFSATSKNIDIGLTMVKFIPNLRGDDNINRTFLRCQQCLTMSKNRTSSAIEALSKNKLRDSRAWLSGTMTYLHDCVSQLSRLSISTSNTTSINSLKSYINNTLIVSTSNVLSMLWGLDTYGADPMTWTQVHTEREGVWERVEKPIHIEPVFDFGDHTPDVTVCKNASIGCFTSVQSAIDVALKNLAGENRFVIKIKEGVYSESVYVPFDKANLMWIGDGIGKTVITSSSNTTAYILGDGFFATDITFENTAGPNASQGTAFETHSDFSYVQNCEFLSNRASLYAHSNRQFFNSCRIEGNDDLIAGNATVIFHKCTILVRPRQSNPINETNVIAAHGRLDPAQTTGFVFNECLINGTNDYMKLYHTNSSLHNNYLGRPWNAYSRTVYINCTMEALISPGGWAPLNGDFALSTLYYGEFGNSGVGANSTKRVPWSRQIPEQHITTYSIEQFLQGDEWILIEY</sequence>
<dbReference type="SMART" id="SM00856">
    <property type="entry name" value="PMEI"/>
    <property type="match status" value="1"/>
</dbReference>
<evidence type="ECO:0000313" key="8">
    <source>
        <dbReference type="EMBL" id="KAK9740033.1"/>
    </source>
</evidence>
<accession>A0AAW1M2C0</accession>
<dbReference type="SUPFAM" id="SSF51126">
    <property type="entry name" value="Pectin lyase-like"/>
    <property type="match status" value="1"/>
</dbReference>
<name>A0AAW1M2C0_SAPOF</name>
<gene>
    <name evidence="8" type="ORF">RND81_03G006100</name>
</gene>
<comment type="similarity">
    <text evidence="2">In the N-terminal section; belongs to the PMEI family.</text>
</comment>
<dbReference type="SUPFAM" id="SSF101148">
    <property type="entry name" value="Plant invertase/pectin methylesterase inhibitor"/>
    <property type="match status" value="1"/>
</dbReference>
<dbReference type="InterPro" id="IPR035513">
    <property type="entry name" value="Invertase/methylesterase_inhib"/>
</dbReference>
<feature type="chain" id="PRO_5043598236" description="Pectinesterase inhibitor domain-containing protein" evidence="6">
    <location>
        <begin position="28"/>
        <end position="537"/>
    </location>
</feature>
<feature type="domain" description="Pectinesterase inhibitor" evidence="7">
    <location>
        <begin position="37"/>
        <end position="190"/>
    </location>
</feature>
<dbReference type="GO" id="GO:0004857">
    <property type="term" value="F:enzyme inhibitor activity"/>
    <property type="evidence" value="ECO:0007669"/>
    <property type="project" value="InterPro"/>
</dbReference>
<comment type="similarity">
    <text evidence="3">In the C-terminal section; belongs to the pectinesterase family.</text>
</comment>
<evidence type="ECO:0000256" key="5">
    <source>
        <dbReference type="ARBA" id="ARBA00023085"/>
    </source>
</evidence>
<dbReference type="Gene3D" id="2.160.20.10">
    <property type="entry name" value="Single-stranded right-handed beta-helix, Pectin lyase-like"/>
    <property type="match status" value="1"/>
</dbReference>
<evidence type="ECO:0000259" key="7">
    <source>
        <dbReference type="SMART" id="SM00856"/>
    </source>
</evidence>
<keyword evidence="4" id="KW-0378">Hydrolase</keyword>
<comment type="caution">
    <text evidence="8">The sequence shown here is derived from an EMBL/GenBank/DDBJ whole genome shotgun (WGS) entry which is preliminary data.</text>
</comment>
<keyword evidence="9" id="KW-1185">Reference proteome</keyword>
<protein>
    <recommendedName>
        <fullName evidence="7">Pectinesterase inhibitor domain-containing protein</fullName>
    </recommendedName>
</protein>
<dbReference type="NCBIfam" id="TIGR01614">
    <property type="entry name" value="PME_inhib"/>
    <property type="match status" value="1"/>
</dbReference>
<dbReference type="Pfam" id="PF04043">
    <property type="entry name" value="PMEI"/>
    <property type="match status" value="1"/>
</dbReference>
<dbReference type="EMBL" id="JBDFQZ010000003">
    <property type="protein sequence ID" value="KAK9740033.1"/>
    <property type="molecule type" value="Genomic_DNA"/>
</dbReference>
<evidence type="ECO:0000256" key="1">
    <source>
        <dbReference type="ARBA" id="ARBA00005184"/>
    </source>
</evidence>
<keyword evidence="5" id="KW-0063">Aspartyl esterase</keyword>
<organism evidence="8 9">
    <name type="scientific">Saponaria officinalis</name>
    <name type="common">Common soapwort</name>
    <name type="synonym">Lychnis saponaria</name>
    <dbReference type="NCBI Taxonomy" id="3572"/>
    <lineage>
        <taxon>Eukaryota</taxon>
        <taxon>Viridiplantae</taxon>
        <taxon>Streptophyta</taxon>
        <taxon>Embryophyta</taxon>
        <taxon>Tracheophyta</taxon>
        <taxon>Spermatophyta</taxon>
        <taxon>Magnoliopsida</taxon>
        <taxon>eudicotyledons</taxon>
        <taxon>Gunneridae</taxon>
        <taxon>Pentapetalae</taxon>
        <taxon>Caryophyllales</taxon>
        <taxon>Caryophyllaceae</taxon>
        <taxon>Caryophylleae</taxon>
        <taxon>Saponaria</taxon>
    </lineage>
</organism>
<dbReference type="CDD" id="cd15798">
    <property type="entry name" value="PMEI-like_3"/>
    <property type="match status" value="1"/>
</dbReference>
<evidence type="ECO:0000256" key="2">
    <source>
        <dbReference type="ARBA" id="ARBA00006027"/>
    </source>
</evidence>
<dbReference type="InterPro" id="IPR006501">
    <property type="entry name" value="Pectinesterase_inhib_dom"/>
</dbReference>
<dbReference type="InterPro" id="IPR011050">
    <property type="entry name" value="Pectin_lyase_fold/virulence"/>
</dbReference>
<dbReference type="GO" id="GO:0030599">
    <property type="term" value="F:pectinesterase activity"/>
    <property type="evidence" value="ECO:0007669"/>
    <property type="project" value="InterPro"/>
</dbReference>
<evidence type="ECO:0000256" key="6">
    <source>
        <dbReference type="SAM" id="SignalP"/>
    </source>
</evidence>
<keyword evidence="6" id="KW-0732">Signal</keyword>
<evidence type="ECO:0000256" key="4">
    <source>
        <dbReference type="ARBA" id="ARBA00022801"/>
    </source>
</evidence>
<evidence type="ECO:0000313" key="9">
    <source>
        <dbReference type="Proteomes" id="UP001443914"/>
    </source>
</evidence>
<dbReference type="Gene3D" id="1.20.140.40">
    <property type="entry name" value="Invertase/pectin methylesterase inhibitor family protein"/>
    <property type="match status" value="1"/>
</dbReference>
<feature type="signal peptide" evidence="6">
    <location>
        <begin position="1"/>
        <end position="27"/>
    </location>
</feature>
<dbReference type="GO" id="GO:0042545">
    <property type="term" value="P:cell wall modification"/>
    <property type="evidence" value="ECO:0007669"/>
    <property type="project" value="InterPro"/>
</dbReference>
<dbReference type="AlphaFoldDB" id="A0AAW1M2C0"/>
<dbReference type="InterPro" id="IPR012334">
    <property type="entry name" value="Pectin_lyas_fold"/>
</dbReference>
<dbReference type="Proteomes" id="UP001443914">
    <property type="component" value="Unassembled WGS sequence"/>
</dbReference>
<proteinExistence type="inferred from homology"/>
<reference evidence="8" key="1">
    <citation type="submission" date="2024-03" db="EMBL/GenBank/DDBJ databases">
        <title>WGS assembly of Saponaria officinalis var. Norfolk2.</title>
        <authorList>
            <person name="Jenkins J."/>
            <person name="Shu S."/>
            <person name="Grimwood J."/>
            <person name="Barry K."/>
            <person name="Goodstein D."/>
            <person name="Schmutz J."/>
            <person name="Leebens-Mack J."/>
            <person name="Osbourn A."/>
        </authorList>
    </citation>
    <scope>NUCLEOTIDE SEQUENCE [LARGE SCALE GENOMIC DNA]</scope>
    <source>
        <strain evidence="8">JIC</strain>
    </source>
</reference>
<comment type="pathway">
    <text evidence="1">Glycan metabolism; pectin degradation; 2-dehydro-3-deoxy-D-gluconate from pectin: step 1/5.</text>
</comment>
<dbReference type="PANTHER" id="PTHR31707">
    <property type="entry name" value="PECTINESTERASE"/>
    <property type="match status" value="1"/>
</dbReference>
<dbReference type="InterPro" id="IPR000070">
    <property type="entry name" value="Pectinesterase_cat"/>
</dbReference>